<feature type="compositionally biased region" description="Polar residues" evidence="1">
    <location>
        <begin position="47"/>
        <end position="58"/>
    </location>
</feature>
<gene>
    <name evidence="2" type="ORF">HJG59_011243</name>
</gene>
<name>A0A7J8GRK5_MOLMO</name>
<proteinExistence type="predicted"/>
<dbReference type="InParanoid" id="A0A7J8GRK5"/>
<dbReference type="AlphaFoldDB" id="A0A7J8GRK5"/>
<evidence type="ECO:0000256" key="1">
    <source>
        <dbReference type="SAM" id="MobiDB-lite"/>
    </source>
</evidence>
<sequence>MGKTNRKAACEDHKTRDTDSILVGLRRRETGSGNPRSAAAVAVSSALGSHSQAGSTAQSRERRSKSHSHSPWAPAEGGRTGLELCGFGGHSELLLSGSYAGRWPYYSLPGLWRKAAAPPLEIQPHPVGH</sequence>
<evidence type="ECO:0000313" key="2">
    <source>
        <dbReference type="EMBL" id="KAF6462182.1"/>
    </source>
</evidence>
<organism evidence="2 3">
    <name type="scientific">Molossus molossus</name>
    <name type="common">Pallas' mastiff bat</name>
    <name type="synonym">Vespertilio molossus</name>
    <dbReference type="NCBI Taxonomy" id="27622"/>
    <lineage>
        <taxon>Eukaryota</taxon>
        <taxon>Metazoa</taxon>
        <taxon>Chordata</taxon>
        <taxon>Craniata</taxon>
        <taxon>Vertebrata</taxon>
        <taxon>Euteleostomi</taxon>
        <taxon>Mammalia</taxon>
        <taxon>Eutheria</taxon>
        <taxon>Laurasiatheria</taxon>
        <taxon>Chiroptera</taxon>
        <taxon>Yangochiroptera</taxon>
        <taxon>Molossidae</taxon>
        <taxon>Molossus</taxon>
    </lineage>
</organism>
<keyword evidence="3" id="KW-1185">Reference proteome</keyword>
<evidence type="ECO:0000313" key="3">
    <source>
        <dbReference type="Proteomes" id="UP000550707"/>
    </source>
</evidence>
<feature type="compositionally biased region" description="Low complexity" evidence="1">
    <location>
        <begin position="37"/>
        <end position="46"/>
    </location>
</feature>
<accession>A0A7J8GRK5</accession>
<dbReference type="Proteomes" id="UP000550707">
    <property type="component" value="Unassembled WGS sequence"/>
</dbReference>
<feature type="region of interest" description="Disordered" evidence="1">
    <location>
        <begin position="1"/>
        <end position="81"/>
    </location>
</feature>
<comment type="caution">
    <text evidence="2">The sequence shown here is derived from an EMBL/GenBank/DDBJ whole genome shotgun (WGS) entry which is preliminary data.</text>
</comment>
<feature type="compositionally biased region" description="Basic and acidic residues" evidence="1">
    <location>
        <begin position="8"/>
        <end position="19"/>
    </location>
</feature>
<dbReference type="EMBL" id="JACASF010000008">
    <property type="protein sequence ID" value="KAF6462182.1"/>
    <property type="molecule type" value="Genomic_DNA"/>
</dbReference>
<reference evidence="2 3" key="1">
    <citation type="journal article" date="2020" name="Nature">
        <title>Six reference-quality genomes reveal evolution of bat adaptations.</title>
        <authorList>
            <person name="Jebb D."/>
            <person name="Huang Z."/>
            <person name="Pippel M."/>
            <person name="Hughes G.M."/>
            <person name="Lavrichenko K."/>
            <person name="Devanna P."/>
            <person name="Winkler S."/>
            <person name="Jermiin L.S."/>
            <person name="Skirmuntt E.C."/>
            <person name="Katzourakis A."/>
            <person name="Burkitt-Gray L."/>
            <person name="Ray D.A."/>
            <person name="Sullivan K.A.M."/>
            <person name="Roscito J.G."/>
            <person name="Kirilenko B.M."/>
            <person name="Davalos L.M."/>
            <person name="Corthals A.P."/>
            <person name="Power M.L."/>
            <person name="Jones G."/>
            <person name="Ransome R.D."/>
            <person name="Dechmann D.K.N."/>
            <person name="Locatelli A.G."/>
            <person name="Puechmaille S.J."/>
            <person name="Fedrigo O."/>
            <person name="Jarvis E.D."/>
            <person name="Hiller M."/>
            <person name="Vernes S.C."/>
            <person name="Myers E.W."/>
            <person name="Teeling E.C."/>
        </authorList>
    </citation>
    <scope>NUCLEOTIDE SEQUENCE [LARGE SCALE GENOMIC DNA]</scope>
    <source>
        <strain evidence="2">MMolMol1</strain>
        <tissue evidence="2">Muscle</tissue>
    </source>
</reference>
<protein>
    <submittedName>
        <fullName evidence="2">Uncharacterized protein</fullName>
    </submittedName>
</protein>